<proteinExistence type="predicted"/>
<dbReference type="AlphaFoldDB" id="A0A2V5K9W8"/>
<gene>
    <name evidence="1" type="ORF">DLM86_09840</name>
</gene>
<comment type="caution">
    <text evidence="1">The sequence shown here is derived from an EMBL/GenBank/DDBJ whole genome shotgun (WGS) entry which is preliminary data.</text>
</comment>
<evidence type="ECO:0000313" key="1">
    <source>
        <dbReference type="EMBL" id="PYI54844.1"/>
    </source>
</evidence>
<organism evidence="1 2">
    <name type="scientific">Paenibacillus flagellatus</name>
    <dbReference type="NCBI Taxonomy" id="2211139"/>
    <lineage>
        <taxon>Bacteria</taxon>
        <taxon>Bacillati</taxon>
        <taxon>Bacillota</taxon>
        <taxon>Bacilli</taxon>
        <taxon>Bacillales</taxon>
        <taxon>Paenibacillaceae</taxon>
        <taxon>Paenibacillus</taxon>
    </lineage>
</organism>
<dbReference type="EMBL" id="QJVJ01000004">
    <property type="protein sequence ID" value="PYI54844.1"/>
    <property type="molecule type" value="Genomic_DNA"/>
</dbReference>
<reference evidence="1 2" key="1">
    <citation type="submission" date="2018-05" db="EMBL/GenBank/DDBJ databases">
        <title>Paenibacillus flagellatus sp. nov., isolated from selenium mineral soil.</title>
        <authorList>
            <person name="Dai X."/>
        </authorList>
    </citation>
    <scope>NUCLEOTIDE SEQUENCE [LARGE SCALE GENOMIC DNA]</scope>
    <source>
        <strain evidence="1 2">DXL2</strain>
    </source>
</reference>
<name>A0A2V5K9W8_9BACL</name>
<sequence>MSRVRIPAQPDLVLIAWIRNPLVPGSRRTITAVRVIGSARPCVDLLRPGRRLSAALRCLRRNGFVVVVSERTSNVSGFVLLKRS</sequence>
<evidence type="ECO:0000313" key="2">
    <source>
        <dbReference type="Proteomes" id="UP000247476"/>
    </source>
</evidence>
<accession>A0A2V5K9W8</accession>
<dbReference type="Proteomes" id="UP000247476">
    <property type="component" value="Unassembled WGS sequence"/>
</dbReference>
<dbReference type="RefSeq" id="WP_110839839.1">
    <property type="nucleotide sequence ID" value="NZ_QJVJ01000004.1"/>
</dbReference>
<protein>
    <submittedName>
        <fullName evidence="1">Uncharacterized protein</fullName>
    </submittedName>
</protein>
<keyword evidence="2" id="KW-1185">Reference proteome</keyword>
<dbReference type="OrthoDB" id="2634395at2"/>